<keyword evidence="3" id="KW-0378">Hydrolase</keyword>
<dbReference type="Proteomes" id="UP000316598">
    <property type="component" value="Unassembled WGS sequence"/>
</dbReference>
<dbReference type="PANTHER" id="PTHR47992">
    <property type="entry name" value="PROTEIN PHOSPHATASE"/>
    <property type="match status" value="1"/>
</dbReference>
<dbReference type="SMART" id="SM00331">
    <property type="entry name" value="PP2C_SIG"/>
    <property type="match status" value="1"/>
</dbReference>
<dbReference type="AlphaFoldDB" id="A0A5C5WT36"/>
<dbReference type="CDD" id="cd00143">
    <property type="entry name" value="PP2Cc"/>
    <property type="match status" value="1"/>
</dbReference>
<feature type="compositionally biased region" description="Polar residues" evidence="1">
    <location>
        <begin position="1"/>
        <end position="14"/>
    </location>
</feature>
<organism evidence="3 4">
    <name type="scientific">Rubripirellula amarantea</name>
    <dbReference type="NCBI Taxonomy" id="2527999"/>
    <lineage>
        <taxon>Bacteria</taxon>
        <taxon>Pseudomonadati</taxon>
        <taxon>Planctomycetota</taxon>
        <taxon>Planctomycetia</taxon>
        <taxon>Pirellulales</taxon>
        <taxon>Pirellulaceae</taxon>
        <taxon>Rubripirellula</taxon>
    </lineage>
</organism>
<dbReference type="PROSITE" id="PS51746">
    <property type="entry name" value="PPM_2"/>
    <property type="match status" value="1"/>
</dbReference>
<dbReference type="GO" id="GO:0004722">
    <property type="term" value="F:protein serine/threonine phosphatase activity"/>
    <property type="evidence" value="ECO:0007669"/>
    <property type="project" value="UniProtKB-EC"/>
</dbReference>
<evidence type="ECO:0000256" key="1">
    <source>
        <dbReference type="SAM" id="MobiDB-lite"/>
    </source>
</evidence>
<feature type="region of interest" description="Disordered" evidence="1">
    <location>
        <begin position="1"/>
        <end position="36"/>
    </location>
</feature>
<feature type="region of interest" description="Disordered" evidence="1">
    <location>
        <begin position="334"/>
        <end position="353"/>
    </location>
</feature>
<comment type="caution">
    <text evidence="3">The sequence shown here is derived from an EMBL/GenBank/DDBJ whole genome shotgun (WGS) entry which is preliminary data.</text>
</comment>
<dbReference type="RefSeq" id="WP_242631793.1">
    <property type="nucleotide sequence ID" value="NZ_SJPI01000001.1"/>
</dbReference>
<dbReference type="SUPFAM" id="SSF81606">
    <property type="entry name" value="PP2C-like"/>
    <property type="match status" value="1"/>
</dbReference>
<accession>A0A5C5WT36</accession>
<dbReference type="Pfam" id="PF13672">
    <property type="entry name" value="PP2C_2"/>
    <property type="match status" value="1"/>
</dbReference>
<dbReference type="Gene3D" id="3.60.40.10">
    <property type="entry name" value="PPM-type phosphatase domain"/>
    <property type="match status" value="1"/>
</dbReference>
<sequence>MNNIENSSGGSRNLNDSKDSLAGGLTSHSCGMTHQGRVRENNQDQFLIAQLNKSMRVTATSLLLEDRLFGQVQGEVLLVADGMGGHAAGEHASRIAIDQLVTNLLGSIHWHFHGDVDREDEFMGNLESLLRNAHSRILLESAQNVDQRGMGTTLTMAYVVWPKLYVVHAGDSRCYLVRDGMAQQLTTDHTLARQMVEAGGLKPEDEAGSKWSNVLWNVLGGRSDGGEITAEVRQVDLKNNDRIVLCSDGLHRYFTAEQLAQVVGSDSNPESADLCEKLIQLANEAGGEDNITVIVSQPTGSDITKSTWIDDYDHRPPVSTQSLPKSDDLLLETIDTDEPDDSSDDFLHDTLPE</sequence>
<dbReference type="InterPro" id="IPR015655">
    <property type="entry name" value="PP2C"/>
</dbReference>
<gene>
    <name evidence="3" type="primary">stp_1</name>
    <name evidence="3" type="ORF">Pla22_09500</name>
</gene>
<dbReference type="EMBL" id="SJPI01000001">
    <property type="protein sequence ID" value="TWT53321.1"/>
    <property type="molecule type" value="Genomic_DNA"/>
</dbReference>
<evidence type="ECO:0000313" key="4">
    <source>
        <dbReference type="Proteomes" id="UP000316598"/>
    </source>
</evidence>
<evidence type="ECO:0000259" key="2">
    <source>
        <dbReference type="PROSITE" id="PS51746"/>
    </source>
</evidence>
<evidence type="ECO:0000313" key="3">
    <source>
        <dbReference type="EMBL" id="TWT53321.1"/>
    </source>
</evidence>
<dbReference type="InterPro" id="IPR001932">
    <property type="entry name" value="PPM-type_phosphatase-like_dom"/>
</dbReference>
<protein>
    <submittedName>
        <fullName evidence="3">Serine/threonine phosphatase stp</fullName>
        <ecNumber evidence="3">3.1.3.16</ecNumber>
    </submittedName>
</protein>
<reference evidence="3 4" key="1">
    <citation type="submission" date="2019-02" db="EMBL/GenBank/DDBJ databases">
        <title>Deep-cultivation of Planctomycetes and their phenomic and genomic characterization uncovers novel biology.</title>
        <authorList>
            <person name="Wiegand S."/>
            <person name="Jogler M."/>
            <person name="Boedeker C."/>
            <person name="Pinto D."/>
            <person name="Vollmers J."/>
            <person name="Rivas-Marin E."/>
            <person name="Kohn T."/>
            <person name="Peeters S.H."/>
            <person name="Heuer A."/>
            <person name="Rast P."/>
            <person name="Oberbeckmann S."/>
            <person name="Bunk B."/>
            <person name="Jeske O."/>
            <person name="Meyerdierks A."/>
            <person name="Storesund J.E."/>
            <person name="Kallscheuer N."/>
            <person name="Luecker S."/>
            <person name="Lage O.M."/>
            <person name="Pohl T."/>
            <person name="Merkel B.J."/>
            <person name="Hornburger P."/>
            <person name="Mueller R.-W."/>
            <person name="Bruemmer F."/>
            <person name="Labrenz M."/>
            <person name="Spormann A.M."/>
            <person name="Op Den Camp H."/>
            <person name="Overmann J."/>
            <person name="Amann R."/>
            <person name="Jetten M.S.M."/>
            <person name="Mascher T."/>
            <person name="Medema M.H."/>
            <person name="Devos D.P."/>
            <person name="Kaster A.-K."/>
            <person name="Ovreas L."/>
            <person name="Rohde M."/>
            <person name="Galperin M.Y."/>
            <person name="Jogler C."/>
        </authorList>
    </citation>
    <scope>NUCLEOTIDE SEQUENCE [LARGE SCALE GENOMIC DNA]</scope>
    <source>
        <strain evidence="3 4">Pla22</strain>
    </source>
</reference>
<name>A0A5C5WT36_9BACT</name>
<proteinExistence type="predicted"/>
<keyword evidence="4" id="KW-1185">Reference proteome</keyword>
<feature type="domain" description="PPM-type phosphatase" evidence="2">
    <location>
        <begin position="29"/>
        <end position="298"/>
    </location>
</feature>
<dbReference type="SMART" id="SM00332">
    <property type="entry name" value="PP2Cc"/>
    <property type="match status" value="1"/>
</dbReference>
<dbReference type="InterPro" id="IPR036457">
    <property type="entry name" value="PPM-type-like_dom_sf"/>
</dbReference>
<feature type="compositionally biased region" description="Acidic residues" evidence="1">
    <location>
        <begin position="334"/>
        <end position="344"/>
    </location>
</feature>
<dbReference type="EC" id="3.1.3.16" evidence="3"/>